<name>A0ABN9CG64_9NEOB</name>
<organism evidence="1 2">
    <name type="scientific">Staurois parvus</name>
    <dbReference type="NCBI Taxonomy" id="386267"/>
    <lineage>
        <taxon>Eukaryota</taxon>
        <taxon>Metazoa</taxon>
        <taxon>Chordata</taxon>
        <taxon>Craniata</taxon>
        <taxon>Vertebrata</taxon>
        <taxon>Euteleostomi</taxon>
        <taxon>Amphibia</taxon>
        <taxon>Batrachia</taxon>
        <taxon>Anura</taxon>
        <taxon>Neobatrachia</taxon>
        <taxon>Ranoidea</taxon>
        <taxon>Ranidae</taxon>
        <taxon>Staurois</taxon>
    </lineage>
</organism>
<evidence type="ECO:0008006" key="3">
    <source>
        <dbReference type="Google" id="ProtNLM"/>
    </source>
</evidence>
<keyword evidence="2" id="KW-1185">Reference proteome</keyword>
<evidence type="ECO:0000313" key="2">
    <source>
        <dbReference type="Proteomes" id="UP001162483"/>
    </source>
</evidence>
<dbReference type="Proteomes" id="UP001162483">
    <property type="component" value="Unassembled WGS sequence"/>
</dbReference>
<dbReference type="PANTHER" id="PTHR28583">
    <property type="entry name" value="ACID AMIDASE"/>
    <property type="match status" value="1"/>
</dbReference>
<gene>
    <name evidence="1" type="ORF">SPARVUS_LOCUS5012759</name>
</gene>
<reference evidence="1" key="1">
    <citation type="submission" date="2023-05" db="EMBL/GenBank/DDBJ databases">
        <authorList>
            <person name="Stuckert A."/>
        </authorList>
    </citation>
    <scope>NUCLEOTIDE SEQUENCE</scope>
</reference>
<sequence>MDLYFPVDLRKLVVDVDFIRNGQIVYTGTTFPGIVGLYTGQSPQKFTISANSRDNNILWKNALSLLLGRYPVSWLIRNTLNSAPDFDSAVKQLSHTEITAEIYLTVAGTKPGEGVAITRDRDGLADVLNLNASDGRWFLVQTNYDRGTPHPQYDNRMYVFAHSQLMIEHCIIYTCQWLRNDGFKKKKHFYSRSNFE</sequence>
<protein>
    <recommendedName>
        <fullName evidence="3">Choloylglycine hydrolase/NAAA C-terminal domain-containing protein</fullName>
    </recommendedName>
</protein>
<proteinExistence type="predicted"/>
<dbReference type="EMBL" id="CATNWA010009968">
    <property type="protein sequence ID" value="CAI9559100.1"/>
    <property type="molecule type" value="Genomic_DNA"/>
</dbReference>
<comment type="caution">
    <text evidence="1">The sequence shown here is derived from an EMBL/GenBank/DDBJ whole genome shotgun (WGS) entry which is preliminary data.</text>
</comment>
<evidence type="ECO:0000313" key="1">
    <source>
        <dbReference type="EMBL" id="CAI9559100.1"/>
    </source>
</evidence>
<dbReference type="PANTHER" id="PTHR28583:SF4">
    <property type="entry name" value="N-ACYLETHANOLAMINE-HYDROLYZING ACID AMIDASE"/>
    <property type="match status" value="1"/>
</dbReference>
<accession>A0ABN9CG64</accession>